<gene>
    <name evidence="1" type="ORF">GMARGA_LOCUS9634</name>
</gene>
<organism evidence="1 2">
    <name type="scientific">Gigaspora margarita</name>
    <dbReference type="NCBI Taxonomy" id="4874"/>
    <lineage>
        <taxon>Eukaryota</taxon>
        <taxon>Fungi</taxon>
        <taxon>Fungi incertae sedis</taxon>
        <taxon>Mucoromycota</taxon>
        <taxon>Glomeromycotina</taxon>
        <taxon>Glomeromycetes</taxon>
        <taxon>Diversisporales</taxon>
        <taxon>Gigasporaceae</taxon>
        <taxon>Gigaspora</taxon>
    </lineage>
</organism>
<reference evidence="1 2" key="1">
    <citation type="submission" date="2021-06" db="EMBL/GenBank/DDBJ databases">
        <authorList>
            <person name="Kallberg Y."/>
            <person name="Tangrot J."/>
            <person name="Rosling A."/>
        </authorList>
    </citation>
    <scope>NUCLEOTIDE SEQUENCE [LARGE SCALE GENOMIC DNA]</scope>
    <source>
        <strain evidence="1 2">120-4 pot B 10/14</strain>
    </source>
</reference>
<proteinExistence type="predicted"/>
<keyword evidence="2" id="KW-1185">Reference proteome</keyword>
<comment type="caution">
    <text evidence="1">The sequence shown here is derived from an EMBL/GenBank/DDBJ whole genome shotgun (WGS) entry which is preliminary data.</text>
</comment>
<evidence type="ECO:0000313" key="1">
    <source>
        <dbReference type="EMBL" id="CAG8656312.1"/>
    </source>
</evidence>
<evidence type="ECO:0000313" key="2">
    <source>
        <dbReference type="Proteomes" id="UP000789901"/>
    </source>
</evidence>
<accession>A0ABN7USP9</accession>
<feature type="non-terminal residue" evidence="1">
    <location>
        <position position="1"/>
    </location>
</feature>
<dbReference type="EMBL" id="CAJVQB010005226">
    <property type="protein sequence ID" value="CAG8656312.1"/>
    <property type="molecule type" value="Genomic_DNA"/>
</dbReference>
<dbReference type="Proteomes" id="UP000789901">
    <property type="component" value="Unassembled WGS sequence"/>
</dbReference>
<protein>
    <submittedName>
        <fullName evidence="1">41923_t:CDS:1</fullName>
    </submittedName>
</protein>
<name>A0ABN7USP9_GIGMA</name>
<sequence>SRENLALKKPKEISGYLPFQNPPCPTQVDLNTEAIRQLLEVMKYAKKTLAKKPGSGREKADKICVDYFLDEVLKNNGDVPDPNKQEKELQQSQKALSILFLNEIRKNVCLACGQAGLDYNIKEAGNSKKKIWLMNQGLTLDTTFKTNDTTTPKINDSTTTPGLIIVILPKPSILPPQRHPTQDLDKEHLIPIINAEREETDMVNDPDYDPDKEHDLDNYMWFGAGDADCSDQERYDQGEIE</sequence>